<feature type="transmembrane region" description="Helical" evidence="2">
    <location>
        <begin position="441"/>
        <end position="462"/>
    </location>
</feature>
<keyword evidence="4" id="KW-1185">Reference proteome</keyword>
<keyword evidence="2" id="KW-0812">Transmembrane</keyword>
<evidence type="ECO:0000313" key="4">
    <source>
        <dbReference type="Proteomes" id="UP001233172"/>
    </source>
</evidence>
<feature type="transmembrane region" description="Helical" evidence="2">
    <location>
        <begin position="117"/>
        <end position="133"/>
    </location>
</feature>
<dbReference type="Proteomes" id="UP001233172">
    <property type="component" value="Unassembled WGS sequence"/>
</dbReference>
<feature type="transmembrane region" description="Helical" evidence="2">
    <location>
        <begin position="474"/>
        <end position="494"/>
    </location>
</feature>
<sequence length="635" mass="69754">MKGKMNRSRTQGITNKGNNSNFKKENCEKNSGSRKSGVNVLVLDSAHSWLICLGNFVILTLTASFSRLNHMTFLDIVQKFDVSITAASIGFTLQLVSLSIFSTLVTSLIVPATGERLSGLIASCISCLTIFGIGHSPNIAVYLLCMTVKGACIAVTNVPSIALISKYFDKRKSLATALACSGMAVGSMGAPPLVEVMLQNYGLQWTYTLMAALELNAIWAAMLLRPTSRYNKVTTNEEYRQIKSAQAEETPENLAIELHPLNEPLADDTKNQIESARDEQEIPKNSDKYVDKDCDFLYVENINETIFNFDKQTHLDKDLKPHTFSTVSNESSKIPTMEEFIIPNLIQIDPNLNLQNATVDEHNLQNSTKKSFTESAKLNSEICEINGTFGLSDESVHGNTEFSTKTPKAGSRVKAALCSLSMGIYHAFNLQLLKTWSMRCLLFYCASGIIIMYVPAYMPTIAIMNQMSPDQVSLLLIAAGAVDFVGRIAIGAFADMKILTVCQIVAISQLILGTICQFAVYYNTFGTLMFLSVSSGLFTGSRIGLASIVCYEFMGAQNLLKSFGVQTMLGTLSMGLHHPLLSSILEATDSFAYPLHYVGAVTCVSAIFILLQPIANRHDKRRAAMQEQQPTRQEH</sequence>
<accession>A0AAD8FB16</accession>
<evidence type="ECO:0000256" key="2">
    <source>
        <dbReference type="SAM" id="Phobius"/>
    </source>
</evidence>
<proteinExistence type="predicted"/>
<protein>
    <submittedName>
        <fullName evidence="3">Monocarboxylate transporter 9-like isoform X1</fullName>
    </submittedName>
</protein>
<feature type="transmembrane region" description="Helical" evidence="2">
    <location>
        <begin position="84"/>
        <end position="110"/>
    </location>
</feature>
<dbReference type="EMBL" id="JASAOG010000052">
    <property type="protein sequence ID" value="KAK0057800.1"/>
    <property type="molecule type" value="Genomic_DNA"/>
</dbReference>
<dbReference type="InterPro" id="IPR050327">
    <property type="entry name" value="Proton-linked_MCT"/>
</dbReference>
<reference evidence="3" key="1">
    <citation type="journal article" date="2023" name="PLoS Negl. Trop. Dis.">
        <title>A genome sequence for Biomphalaria pfeifferi, the major vector snail for the human-infecting parasite Schistosoma mansoni.</title>
        <authorList>
            <person name="Bu L."/>
            <person name="Lu L."/>
            <person name="Laidemitt M.R."/>
            <person name="Zhang S.M."/>
            <person name="Mutuku M."/>
            <person name="Mkoji G."/>
            <person name="Steinauer M."/>
            <person name="Loker E.S."/>
        </authorList>
    </citation>
    <scope>NUCLEOTIDE SEQUENCE</scope>
    <source>
        <strain evidence="3">KasaAsao</strain>
    </source>
</reference>
<evidence type="ECO:0000256" key="1">
    <source>
        <dbReference type="SAM" id="MobiDB-lite"/>
    </source>
</evidence>
<feature type="transmembrane region" description="Helical" evidence="2">
    <location>
        <begin position="174"/>
        <end position="193"/>
    </location>
</feature>
<name>A0AAD8FB16_BIOPF</name>
<feature type="compositionally biased region" description="Polar residues" evidence="1">
    <location>
        <begin position="8"/>
        <end position="21"/>
    </location>
</feature>
<feature type="transmembrane region" description="Helical" evidence="2">
    <location>
        <begin position="501"/>
        <end position="522"/>
    </location>
</feature>
<organism evidence="3 4">
    <name type="scientific">Biomphalaria pfeifferi</name>
    <name type="common">Bloodfluke planorb</name>
    <name type="synonym">Freshwater snail</name>
    <dbReference type="NCBI Taxonomy" id="112525"/>
    <lineage>
        <taxon>Eukaryota</taxon>
        <taxon>Metazoa</taxon>
        <taxon>Spiralia</taxon>
        <taxon>Lophotrochozoa</taxon>
        <taxon>Mollusca</taxon>
        <taxon>Gastropoda</taxon>
        <taxon>Heterobranchia</taxon>
        <taxon>Euthyneura</taxon>
        <taxon>Panpulmonata</taxon>
        <taxon>Hygrophila</taxon>
        <taxon>Lymnaeoidea</taxon>
        <taxon>Planorbidae</taxon>
        <taxon>Biomphalaria</taxon>
    </lineage>
</organism>
<reference evidence="3" key="2">
    <citation type="submission" date="2023-04" db="EMBL/GenBank/DDBJ databases">
        <authorList>
            <person name="Bu L."/>
            <person name="Lu L."/>
            <person name="Laidemitt M.R."/>
            <person name="Zhang S.M."/>
            <person name="Mutuku M."/>
            <person name="Mkoji G."/>
            <person name="Steinauer M."/>
            <person name="Loker E.S."/>
        </authorList>
    </citation>
    <scope>NUCLEOTIDE SEQUENCE</scope>
    <source>
        <strain evidence="3">KasaAsao</strain>
        <tissue evidence="3">Whole Snail</tissue>
    </source>
</reference>
<feature type="transmembrane region" description="Helical" evidence="2">
    <location>
        <begin position="139"/>
        <end position="162"/>
    </location>
</feature>
<dbReference type="Gene3D" id="1.20.1250.20">
    <property type="entry name" value="MFS general substrate transporter like domains"/>
    <property type="match status" value="2"/>
</dbReference>
<dbReference type="AlphaFoldDB" id="A0AAD8FB16"/>
<dbReference type="InterPro" id="IPR036259">
    <property type="entry name" value="MFS_trans_sf"/>
</dbReference>
<dbReference type="PANTHER" id="PTHR11360:SF284">
    <property type="entry name" value="EG:103B4.3 PROTEIN-RELATED"/>
    <property type="match status" value="1"/>
</dbReference>
<feature type="transmembrane region" description="Helical" evidence="2">
    <location>
        <begin position="591"/>
        <end position="611"/>
    </location>
</feature>
<dbReference type="SUPFAM" id="SSF103473">
    <property type="entry name" value="MFS general substrate transporter"/>
    <property type="match status" value="1"/>
</dbReference>
<keyword evidence="2" id="KW-0472">Membrane</keyword>
<feature type="transmembrane region" description="Helical" evidence="2">
    <location>
        <begin position="205"/>
        <end position="224"/>
    </location>
</feature>
<keyword evidence="2" id="KW-1133">Transmembrane helix</keyword>
<dbReference type="PANTHER" id="PTHR11360">
    <property type="entry name" value="MONOCARBOXYLATE TRANSPORTER"/>
    <property type="match status" value="1"/>
</dbReference>
<comment type="caution">
    <text evidence="3">The sequence shown here is derived from an EMBL/GenBank/DDBJ whole genome shotgun (WGS) entry which is preliminary data.</text>
</comment>
<evidence type="ECO:0000313" key="3">
    <source>
        <dbReference type="EMBL" id="KAK0057800.1"/>
    </source>
</evidence>
<dbReference type="GO" id="GO:0022857">
    <property type="term" value="F:transmembrane transporter activity"/>
    <property type="evidence" value="ECO:0007669"/>
    <property type="project" value="InterPro"/>
</dbReference>
<dbReference type="InterPro" id="IPR011701">
    <property type="entry name" value="MFS"/>
</dbReference>
<feature type="region of interest" description="Disordered" evidence="1">
    <location>
        <begin position="1"/>
        <end position="34"/>
    </location>
</feature>
<feature type="transmembrane region" description="Helical" evidence="2">
    <location>
        <begin position="38"/>
        <end position="64"/>
    </location>
</feature>
<dbReference type="Pfam" id="PF07690">
    <property type="entry name" value="MFS_1"/>
    <property type="match status" value="1"/>
</dbReference>
<gene>
    <name evidence="3" type="ORF">Bpfe_012756</name>
</gene>